<gene>
    <name evidence="1" type="ORF">KIPB_003735</name>
    <name evidence="2" type="ORF">KIPB_004532</name>
    <name evidence="3" type="ORF">KIPB_005348</name>
    <name evidence="4" type="ORF">KIPB_007011</name>
</gene>
<sequence length="75" mass="8823">MSETAETPEVPDDVEERYPVEHVAEYERTQEELEREHAEYLSIHPELRDIITDFVSSVLVAKPDDIYEFALSHFE</sequence>
<reference evidence="3 5" key="2">
    <citation type="journal article" date="2018" name="PLoS ONE">
        <title>The draft genome of Kipferlia bialata reveals reductive genome evolution in fornicate parasites.</title>
        <authorList>
            <person name="Tanifuji G."/>
            <person name="Takabayashi S."/>
            <person name="Kume K."/>
            <person name="Takagi M."/>
            <person name="Nakayama T."/>
            <person name="Kamikawa R."/>
            <person name="Inagaki Y."/>
            <person name="Hashimoto T."/>
        </authorList>
    </citation>
    <scope>NUCLEOTIDE SEQUENCE [LARGE SCALE GENOMIC DNA]</scope>
    <source>
        <strain evidence="3">NY0173</strain>
    </source>
</reference>
<dbReference type="AlphaFoldDB" id="A0A9K3CVG0"/>
<comment type="caution">
    <text evidence="3">The sequence shown here is derived from an EMBL/GenBank/DDBJ whole genome shotgun (WGS) entry which is preliminary data.</text>
</comment>
<evidence type="ECO:0000313" key="3">
    <source>
        <dbReference type="EMBL" id="GIQ83941.1"/>
    </source>
</evidence>
<evidence type="ECO:0008006" key="6">
    <source>
        <dbReference type="Google" id="ProtNLM"/>
    </source>
</evidence>
<dbReference type="OrthoDB" id="6334211at2759"/>
<evidence type="ECO:0000313" key="2">
    <source>
        <dbReference type="EMBL" id="GIQ83241.1"/>
    </source>
</evidence>
<evidence type="ECO:0000313" key="4">
    <source>
        <dbReference type="EMBL" id="GIQ85361.1"/>
    </source>
</evidence>
<dbReference type="EMBL" id="BDIP01000973">
    <property type="protein sequence ID" value="GIQ83241.1"/>
    <property type="molecule type" value="Genomic_DNA"/>
</dbReference>
<dbReference type="SUPFAM" id="SSF47391">
    <property type="entry name" value="Dimerization-anchoring domain of cAMP-dependent PK regulatory subunit"/>
    <property type="match status" value="1"/>
</dbReference>
<accession>A0A9K3CVG0</accession>
<keyword evidence="5" id="KW-1185">Reference proteome</keyword>
<dbReference type="EMBL" id="BDIP01000741">
    <property type="protein sequence ID" value="GIQ82573.1"/>
    <property type="molecule type" value="Genomic_DNA"/>
</dbReference>
<dbReference type="Gene3D" id="1.20.890.10">
    <property type="entry name" value="cAMP-dependent protein kinase regulatory subunit, dimerization-anchoring domain"/>
    <property type="match status" value="1"/>
</dbReference>
<dbReference type="EMBL" id="BDIP01001901">
    <property type="protein sequence ID" value="GIQ85361.1"/>
    <property type="molecule type" value="Genomic_DNA"/>
</dbReference>
<organism evidence="3 5">
    <name type="scientific">Kipferlia bialata</name>
    <dbReference type="NCBI Taxonomy" id="797122"/>
    <lineage>
        <taxon>Eukaryota</taxon>
        <taxon>Metamonada</taxon>
        <taxon>Carpediemonas-like organisms</taxon>
        <taxon>Kipferlia</taxon>
    </lineage>
</organism>
<protein>
    <recommendedName>
        <fullName evidence="6">RIIa domain-containing protein</fullName>
    </recommendedName>
</protein>
<dbReference type="EMBL" id="BDIP01001242">
    <property type="protein sequence ID" value="GIQ83941.1"/>
    <property type="molecule type" value="Genomic_DNA"/>
</dbReference>
<name>A0A9K3CVG0_9EUKA</name>
<evidence type="ECO:0000313" key="5">
    <source>
        <dbReference type="Proteomes" id="UP000265618"/>
    </source>
</evidence>
<reference evidence="3" key="1">
    <citation type="submission" date="2016-10" db="EMBL/GenBank/DDBJ databases">
        <authorList>
            <person name="Tanifuji G."/>
            <person name="Kume K."/>
            <person name="Nakayama T."/>
            <person name="Takabayashi S."/>
            <person name="Hashimoto T."/>
        </authorList>
    </citation>
    <scope>NUCLEOTIDE SEQUENCE</scope>
    <source>
        <strain evidence="3">NY0173</strain>
    </source>
</reference>
<proteinExistence type="predicted"/>
<evidence type="ECO:0000313" key="1">
    <source>
        <dbReference type="EMBL" id="GIQ82573.1"/>
    </source>
</evidence>
<dbReference type="Proteomes" id="UP000265618">
    <property type="component" value="Unassembled WGS sequence"/>
</dbReference>